<name>A0AAW2UAS8_SESRA</name>
<gene>
    <name evidence="2" type="ORF">Sradi_1582900</name>
</gene>
<sequence length="122" mass="13177">MIIYYRKKVGSNENDGAGQHVESAACVADSSHINSAPELGRPTIPIALESDHLPKISTNGENRNEVCPSRPIEVGSANYKDSDRGKQIVIYNQFQALQWTDGNGETKDSQGPKQTSPPKGAP</sequence>
<feature type="region of interest" description="Disordered" evidence="1">
    <location>
        <begin position="100"/>
        <end position="122"/>
    </location>
</feature>
<proteinExistence type="predicted"/>
<comment type="caution">
    <text evidence="2">The sequence shown here is derived from an EMBL/GenBank/DDBJ whole genome shotgun (WGS) entry which is preliminary data.</text>
</comment>
<dbReference type="EMBL" id="JACGWJ010000006">
    <property type="protein sequence ID" value="KAL0413812.1"/>
    <property type="molecule type" value="Genomic_DNA"/>
</dbReference>
<evidence type="ECO:0000313" key="2">
    <source>
        <dbReference type="EMBL" id="KAL0413812.1"/>
    </source>
</evidence>
<evidence type="ECO:0000256" key="1">
    <source>
        <dbReference type="SAM" id="MobiDB-lite"/>
    </source>
</evidence>
<protein>
    <submittedName>
        <fullName evidence="2">Uncharacterized protein</fullName>
    </submittedName>
</protein>
<feature type="compositionally biased region" description="Polar residues" evidence="1">
    <location>
        <begin position="111"/>
        <end position="122"/>
    </location>
</feature>
<dbReference type="AlphaFoldDB" id="A0AAW2UAS8"/>
<organism evidence="2">
    <name type="scientific">Sesamum radiatum</name>
    <name type="common">Black benniseed</name>
    <dbReference type="NCBI Taxonomy" id="300843"/>
    <lineage>
        <taxon>Eukaryota</taxon>
        <taxon>Viridiplantae</taxon>
        <taxon>Streptophyta</taxon>
        <taxon>Embryophyta</taxon>
        <taxon>Tracheophyta</taxon>
        <taxon>Spermatophyta</taxon>
        <taxon>Magnoliopsida</taxon>
        <taxon>eudicotyledons</taxon>
        <taxon>Gunneridae</taxon>
        <taxon>Pentapetalae</taxon>
        <taxon>asterids</taxon>
        <taxon>lamiids</taxon>
        <taxon>Lamiales</taxon>
        <taxon>Pedaliaceae</taxon>
        <taxon>Sesamum</taxon>
    </lineage>
</organism>
<reference evidence="2" key="1">
    <citation type="submission" date="2020-06" db="EMBL/GenBank/DDBJ databases">
        <authorList>
            <person name="Li T."/>
            <person name="Hu X."/>
            <person name="Zhang T."/>
            <person name="Song X."/>
            <person name="Zhang H."/>
            <person name="Dai N."/>
            <person name="Sheng W."/>
            <person name="Hou X."/>
            <person name="Wei L."/>
        </authorList>
    </citation>
    <scope>NUCLEOTIDE SEQUENCE</scope>
    <source>
        <strain evidence="2">G02</strain>
        <tissue evidence="2">Leaf</tissue>
    </source>
</reference>
<reference evidence="2" key="2">
    <citation type="journal article" date="2024" name="Plant">
        <title>Genomic evolution and insights into agronomic trait innovations of Sesamum species.</title>
        <authorList>
            <person name="Miao H."/>
            <person name="Wang L."/>
            <person name="Qu L."/>
            <person name="Liu H."/>
            <person name="Sun Y."/>
            <person name="Le M."/>
            <person name="Wang Q."/>
            <person name="Wei S."/>
            <person name="Zheng Y."/>
            <person name="Lin W."/>
            <person name="Duan Y."/>
            <person name="Cao H."/>
            <person name="Xiong S."/>
            <person name="Wang X."/>
            <person name="Wei L."/>
            <person name="Li C."/>
            <person name="Ma Q."/>
            <person name="Ju M."/>
            <person name="Zhao R."/>
            <person name="Li G."/>
            <person name="Mu C."/>
            <person name="Tian Q."/>
            <person name="Mei H."/>
            <person name="Zhang T."/>
            <person name="Gao T."/>
            <person name="Zhang H."/>
        </authorList>
    </citation>
    <scope>NUCLEOTIDE SEQUENCE</scope>
    <source>
        <tissue evidence="2">Leaf</tissue>
    </source>
</reference>
<accession>A0AAW2UAS8</accession>